<sequence>MDIPNFIREDIARLKWEESVLTRQQRILKYKLDKSPSETVKAEYEKMLINLNNQTNEVQLDIDEALQFRRIRQESHSDLESSSDGSSSDGSAFGIFYYDVRPRHI</sequence>
<gene>
    <name evidence="1" type="ORF">BSTOLATCC_MIC14651</name>
</gene>
<reference evidence="1" key="1">
    <citation type="submission" date="2021-09" db="EMBL/GenBank/DDBJ databases">
        <authorList>
            <consortium name="AG Swart"/>
            <person name="Singh M."/>
            <person name="Singh A."/>
            <person name="Seah K."/>
            <person name="Emmerich C."/>
        </authorList>
    </citation>
    <scope>NUCLEOTIDE SEQUENCE</scope>
    <source>
        <strain evidence="1">ATCC30299</strain>
    </source>
</reference>
<accession>A0AAU9IRS1</accession>
<keyword evidence="2" id="KW-1185">Reference proteome</keyword>
<evidence type="ECO:0000313" key="2">
    <source>
        <dbReference type="Proteomes" id="UP001162131"/>
    </source>
</evidence>
<comment type="caution">
    <text evidence="1">The sequence shown here is derived from an EMBL/GenBank/DDBJ whole genome shotgun (WGS) entry which is preliminary data.</text>
</comment>
<protein>
    <submittedName>
        <fullName evidence="1">Uncharacterized protein</fullName>
    </submittedName>
</protein>
<dbReference type="Proteomes" id="UP001162131">
    <property type="component" value="Unassembled WGS sequence"/>
</dbReference>
<evidence type="ECO:0000313" key="1">
    <source>
        <dbReference type="EMBL" id="CAG9315907.1"/>
    </source>
</evidence>
<proteinExistence type="predicted"/>
<dbReference type="EMBL" id="CAJZBQ010000014">
    <property type="protein sequence ID" value="CAG9315907.1"/>
    <property type="molecule type" value="Genomic_DNA"/>
</dbReference>
<name>A0AAU9IRS1_9CILI</name>
<dbReference type="AlphaFoldDB" id="A0AAU9IRS1"/>
<organism evidence="1 2">
    <name type="scientific">Blepharisma stoltei</name>
    <dbReference type="NCBI Taxonomy" id="1481888"/>
    <lineage>
        <taxon>Eukaryota</taxon>
        <taxon>Sar</taxon>
        <taxon>Alveolata</taxon>
        <taxon>Ciliophora</taxon>
        <taxon>Postciliodesmatophora</taxon>
        <taxon>Heterotrichea</taxon>
        <taxon>Heterotrichida</taxon>
        <taxon>Blepharismidae</taxon>
        <taxon>Blepharisma</taxon>
    </lineage>
</organism>